<dbReference type="Proteomes" id="UP000276215">
    <property type="component" value="Unassembled WGS sequence"/>
</dbReference>
<protein>
    <submittedName>
        <fullName evidence="1">Uncharacterized protein</fullName>
    </submittedName>
</protein>
<dbReference type="AlphaFoldDB" id="A0A3N4JY89"/>
<keyword evidence="2" id="KW-1185">Reference proteome</keyword>
<proteinExistence type="predicted"/>
<organism evidence="1 2">
    <name type="scientific">Choiromyces venosus 120613-1</name>
    <dbReference type="NCBI Taxonomy" id="1336337"/>
    <lineage>
        <taxon>Eukaryota</taxon>
        <taxon>Fungi</taxon>
        <taxon>Dikarya</taxon>
        <taxon>Ascomycota</taxon>
        <taxon>Pezizomycotina</taxon>
        <taxon>Pezizomycetes</taxon>
        <taxon>Pezizales</taxon>
        <taxon>Tuberaceae</taxon>
        <taxon>Choiromyces</taxon>
    </lineage>
</organism>
<gene>
    <name evidence="1" type="ORF">L873DRAFT_232398</name>
</gene>
<reference evidence="1 2" key="1">
    <citation type="journal article" date="2018" name="Nat. Ecol. Evol.">
        <title>Pezizomycetes genomes reveal the molecular basis of ectomycorrhizal truffle lifestyle.</title>
        <authorList>
            <person name="Murat C."/>
            <person name="Payen T."/>
            <person name="Noel B."/>
            <person name="Kuo A."/>
            <person name="Morin E."/>
            <person name="Chen J."/>
            <person name="Kohler A."/>
            <person name="Krizsan K."/>
            <person name="Balestrini R."/>
            <person name="Da Silva C."/>
            <person name="Montanini B."/>
            <person name="Hainaut M."/>
            <person name="Levati E."/>
            <person name="Barry K.W."/>
            <person name="Belfiori B."/>
            <person name="Cichocki N."/>
            <person name="Clum A."/>
            <person name="Dockter R.B."/>
            <person name="Fauchery L."/>
            <person name="Guy J."/>
            <person name="Iotti M."/>
            <person name="Le Tacon F."/>
            <person name="Lindquist E.A."/>
            <person name="Lipzen A."/>
            <person name="Malagnac F."/>
            <person name="Mello A."/>
            <person name="Molinier V."/>
            <person name="Miyauchi S."/>
            <person name="Poulain J."/>
            <person name="Riccioni C."/>
            <person name="Rubini A."/>
            <person name="Sitrit Y."/>
            <person name="Splivallo R."/>
            <person name="Traeger S."/>
            <person name="Wang M."/>
            <person name="Zifcakova L."/>
            <person name="Wipf D."/>
            <person name="Zambonelli A."/>
            <person name="Paolocci F."/>
            <person name="Nowrousian M."/>
            <person name="Ottonello S."/>
            <person name="Baldrian P."/>
            <person name="Spatafora J.W."/>
            <person name="Henrissat B."/>
            <person name="Nagy L.G."/>
            <person name="Aury J.M."/>
            <person name="Wincker P."/>
            <person name="Grigoriev I.V."/>
            <person name="Bonfante P."/>
            <person name="Martin F.M."/>
        </authorList>
    </citation>
    <scope>NUCLEOTIDE SEQUENCE [LARGE SCALE GENOMIC DNA]</scope>
    <source>
        <strain evidence="1 2">120613-1</strain>
    </source>
</reference>
<dbReference type="EMBL" id="ML120363">
    <property type="protein sequence ID" value="RPB03334.1"/>
    <property type="molecule type" value="Genomic_DNA"/>
</dbReference>
<sequence length="101" mass="11358">MIIRSTVTRKRARSRPTPLLVLPLSLIILSSNLSHSSSKTAVALVIWGGLFWLSSIRCEPSSPYRQRLIQSVRNWDQRLGIYAQDALTSAFLNPSCNLNFT</sequence>
<evidence type="ECO:0000313" key="1">
    <source>
        <dbReference type="EMBL" id="RPB03334.1"/>
    </source>
</evidence>
<accession>A0A3N4JY89</accession>
<name>A0A3N4JY89_9PEZI</name>
<evidence type="ECO:0000313" key="2">
    <source>
        <dbReference type="Proteomes" id="UP000276215"/>
    </source>
</evidence>